<dbReference type="AlphaFoldDB" id="A0A7S1T831"/>
<feature type="repeat" description="RCC1" evidence="2">
    <location>
        <begin position="355"/>
        <end position="408"/>
    </location>
</feature>
<dbReference type="PRINTS" id="PR00633">
    <property type="entry name" value="RCCNDNSATION"/>
</dbReference>
<dbReference type="PANTHER" id="PTHR22870">
    <property type="entry name" value="REGULATOR OF CHROMOSOME CONDENSATION"/>
    <property type="match status" value="1"/>
</dbReference>
<dbReference type="InterPro" id="IPR051210">
    <property type="entry name" value="Ub_ligase/GEF_domain"/>
</dbReference>
<evidence type="ECO:0000313" key="4">
    <source>
        <dbReference type="EMBL" id="CAD9226330.1"/>
    </source>
</evidence>
<dbReference type="PANTHER" id="PTHR22870:SF155">
    <property type="entry name" value="E3 UBIQUITIN-PROTEIN LIGASE HERC1-RELATED"/>
    <property type="match status" value="1"/>
</dbReference>
<dbReference type="InterPro" id="IPR000408">
    <property type="entry name" value="Reg_chr_condens"/>
</dbReference>
<feature type="domain" description="RCC1-like" evidence="3">
    <location>
        <begin position="231"/>
        <end position="464"/>
    </location>
</feature>
<feature type="repeat" description="RCC1" evidence="2">
    <location>
        <begin position="144"/>
        <end position="199"/>
    </location>
</feature>
<dbReference type="Pfam" id="PF25390">
    <property type="entry name" value="WD40_RLD"/>
    <property type="match status" value="1"/>
</dbReference>
<dbReference type="Gene3D" id="2.130.10.30">
    <property type="entry name" value="Regulator of chromosome condensation 1/beta-lactamase-inhibitor protein II"/>
    <property type="match status" value="2"/>
</dbReference>
<dbReference type="EMBL" id="HBGH01002525">
    <property type="protein sequence ID" value="CAD9226330.1"/>
    <property type="molecule type" value="Transcribed_RNA"/>
</dbReference>
<dbReference type="InterPro" id="IPR009091">
    <property type="entry name" value="RCC1/BLIP-II"/>
</dbReference>
<feature type="repeat" description="RCC1" evidence="2">
    <location>
        <begin position="409"/>
        <end position="465"/>
    </location>
</feature>
<feature type="repeat" description="RCC1" evidence="2">
    <location>
        <begin position="87"/>
        <end position="143"/>
    </location>
</feature>
<keyword evidence="1" id="KW-0677">Repeat</keyword>
<proteinExistence type="predicted"/>
<evidence type="ECO:0000256" key="1">
    <source>
        <dbReference type="ARBA" id="ARBA00022737"/>
    </source>
</evidence>
<dbReference type="Pfam" id="PF00415">
    <property type="entry name" value="RCC1"/>
    <property type="match status" value="1"/>
</dbReference>
<evidence type="ECO:0000259" key="3">
    <source>
        <dbReference type="Pfam" id="PF25390"/>
    </source>
</evidence>
<gene>
    <name evidence="4" type="ORF">CCAE0312_LOCUS1383</name>
</gene>
<accession>A0A7S1T831</accession>
<dbReference type="InterPro" id="IPR058923">
    <property type="entry name" value="RCC1-like_dom"/>
</dbReference>
<protein>
    <recommendedName>
        <fullName evidence="3">RCC1-like domain-containing protein</fullName>
    </recommendedName>
</protein>
<feature type="repeat" description="RCC1" evidence="2">
    <location>
        <begin position="301"/>
        <end position="354"/>
    </location>
</feature>
<sequence length="467" mass="48308">MSQTRAVIRAVGAVAGIAAVGGASTGLLEFGDGYTTWTGRLAYPNNFDFVGVTTSWRFRGWPGRYWSGVSHCSVADGTATSSPPRATSVFSWGYNVVGQLGLGHERSRDLPEHVGGFEDGQVGGDALVKVDAGGNASAALTRGGVLWVWGSSAYGQLGLDGAGVVSRPTRSYSAGAAGQGGRLVDIAVGTFAMVGLSDAGEIIAWGRSVKPDGKPRVMNLGNTAAADGGLKAERVSCGRTHFAAVAEDGSVWTWGSGFDGALGHGDKVDQPHPKKVESLRDIKAADVACGRDFTLILARDGSVWSCGADDFGQLGQGRSHGERYVRAPRTVVPAYGGACSIAAGDYHAAVLTERGEVWTWGMGRDGQLGYGEKSDQAIPTQVPLPVQEGERIIQAACGGGHSGAVSNHGTLFLWGRGRDGQLGRGNSIESIAAYRTKPRPVDALPSGAVLQVSLGADHTLALSELTA</sequence>
<dbReference type="SUPFAM" id="SSF50985">
    <property type="entry name" value="RCC1/BLIP-II"/>
    <property type="match status" value="2"/>
</dbReference>
<organism evidence="4">
    <name type="scientific">Compsopogon caeruleus</name>
    <dbReference type="NCBI Taxonomy" id="31354"/>
    <lineage>
        <taxon>Eukaryota</taxon>
        <taxon>Rhodophyta</taxon>
        <taxon>Compsopogonophyceae</taxon>
        <taxon>Compsopogonales</taxon>
        <taxon>Compsopogonaceae</taxon>
        <taxon>Compsopogon</taxon>
    </lineage>
</organism>
<reference evidence="4" key="1">
    <citation type="submission" date="2021-01" db="EMBL/GenBank/DDBJ databases">
        <authorList>
            <person name="Corre E."/>
            <person name="Pelletier E."/>
            <person name="Niang G."/>
            <person name="Scheremetjew M."/>
            <person name="Finn R."/>
            <person name="Kale V."/>
            <person name="Holt S."/>
            <person name="Cochrane G."/>
            <person name="Meng A."/>
            <person name="Brown T."/>
            <person name="Cohen L."/>
        </authorList>
    </citation>
    <scope>NUCLEOTIDE SEQUENCE</scope>
    <source>
        <strain evidence="4">SAG 36.94</strain>
    </source>
</reference>
<name>A0A7S1T831_9RHOD</name>
<dbReference type="PROSITE" id="PS00626">
    <property type="entry name" value="RCC1_2"/>
    <property type="match status" value="1"/>
</dbReference>
<evidence type="ECO:0000256" key="2">
    <source>
        <dbReference type="PROSITE-ProRule" id="PRU00235"/>
    </source>
</evidence>
<feature type="repeat" description="RCC1" evidence="2">
    <location>
        <begin position="249"/>
        <end position="300"/>
    </location>
</feature>
<dbReference type="PROSITE" id="PS50012">
    <property type="entry name" value="RCC1_3"/>
    <property type="match status" value="6"/>
</dbReference>